<evidence type="ECO:0000313" key="2">
    <source>
        <dbReference type="Proteomes" id="UP000001784"/>
    </source>
</evidence>
<name>A0LH91_SYNFM</name>
<dbReference type="Proteomes" id="UP000001784">
    <property type="component" value="Chromosome"/>
</dbReference>
<keyword evidence="2" id="KW-1185">Reference proteome</keyword>
<dbReference type="STRING" id="335543.Sfum_1100"/>
<evidence type="ECO:0008006" key="3">
    <source>
        <dbReference type="Google" id="ProtNLM"/>
    </source>
</evidence>
<dbReference type="EMBL" id="CP000478">
    <property type="protein sequence ID" value="ABK16793.1"/>
    <property type="molecule type" value="Genomic_DNA"/>
</dbReference>
<dbReference type="RefSeq" id="WP_011697964.1">
    <property type="nucleotide sequence ID" value="NC_008554.1"/>
</dbReference>
<protein>
    <recommendedName>
        <fullName evidence="3">Iron-sulfur cluster-binding protein</fullName>
    </recommendedName>
</protein>
<organism evidence="1 2">
    <name type="scientific">Syntrophobacter fumaroxidans (strain DSM 10017 / MPOB)</name>
    <dbReference type="NCBI Taxonomy" id="335543"/>
    <lineage>
        <taxon>Bacteria</taxon>
        <taxon>Pseudomonadati</taxon>
        <taxon>Thermodesulfobacteriota</taxon>
        <taxon>Syntrophobacteria</taxon>
        <taxon>Syntrophobacterales</taxon>
        <taxon>Syntrophobacteraceae</taxon>
        <taxon>Syntrophobacter</taxon>
    </lineage>
</organism>
<proteinExistence type="predicted"/>
<accession>A0LH91</accession>
<dbReference type="InParanoid" id="A0LH91"/>
<dbReference type="KEGG" id="sfu:Sfum_1100"/>
<dbReference type="PANTHER" id="PTHR42827">
    <property type="entry name" value="IRON-SULFUR CLUSTER-BINDING PROTEIN-RELATED"/>
    <property type="match status" value="1"/>
</dbReference>
<dbReference type="PANTHER" id="PTHR42827:SF1">
    <property type="entry name" value="IRON-SULFUR CLUSTER-BINDING PROTEIN"/>
    <property type="match status" value="1"/>
</dbReference>
<sequence length="267" mass="28946">MNQRIEAPEVERQHEPLRDAIASVMGRWVSERPGDDYWRSPLVGVAAAEDPMFALLPRVVDPEHAMPGDLLSGARSVIVFFLPFRREVGNANDASGRMAARGWAEAYVATNSLIGEICLRLSDHLADAGHRSAVTPATHNFDAVKLVSLWSHKHLGYIAGLGTFGIHHMLITSAGCCGRLGSVVTTMPLPPTSRPDREFCLEKAGIECSACVPKCMRDALGAEPFDRRACYAQCLENDKHHADLPLVDVCGKCACGVPCSHEAPNLP</sequence>
<dbReference type="HOGENOM" id="CLU_061526_0_0_7"/>
<gene>
    <name evidence="1" type="ordered locus">Sfum_1100</name>
</gene>
<dbReference type="eggNOG" id="COG1600">
    <property type="taxonomic scope" value="Bacteria"/>
</dbReference>
<reference evidence="1 2" key="1">
    <citation type="submission" date="2006-10" db="EMBL/GenBank/DDBJ databases">
        <title>Complete sequence of Syntrophobacter fumaroxidans MPOB.</title>
        <authorList>
            <consortium name="US DOE Joint Genome Institute"/>
            <person name="Copeland A."/>
            <person name="Lucas S."/>
            <person name="Lapidus A."/>
            <person name="Barry K."/>
            <person name="Detter J.C."/>
            <person name="Glavina del Rio T."/>
            <person name="Hammon N."/>
            <person name="Israni S."/>
            <person name="Pitluck S."/>
            <person name="Goltsman E.G."/>
            <person name="Martinez M."/>
            <person name="Schmutz J."/>
            <person name="Larimer F."/>
            <person name="Land M."/>
            <person name="Hauser L."/>
            <person name="Kyrpides N."/>
            <person name="Kim E."/>
            <person name="Boone D.R."/>
            <person name="Brockman F."/>
            <person name="Culley D."/>
            <person name="Ferry J."/>
            <person name="Gunsalus R."/>
            <person name="McInerney M.J."/>
            <person name="Morrison M."/>
            <person name="Plugge C."/>
            <person name="Rohlin L."/>
            <person name="Scholten J."/>
            <person name="Sieber J."/>
            <person name="Stams A.J.M."/>
            <person name="Worm P."/>
            <person name="Henstra A.M."/>
            <person name="Richardson P."/>
        </authorList>
    </citation>
    <scope>NUCLEOTIDE SEQUENCE [LARGE SCALE GENOMIC DNA]</scope>
    <source>
        <strain evidence="2">DSM 10017 / MPOB</strain>
    </source>
</reference>
<dbReference type="AlphaFoldDB" id="A0LH91"/>
<evidence type="ECO:0000313" key="1">
    <source>
        <dbReference type="EMBL" id="ABK16793.1"/>
    </source>
</evidence>